<dbReference type="GO" id="GO:0016757">
    <property type="term" value="F:glycosyltransferase activity"/>
    <property type="evidence" value="ECO:0007669"/>
    <property type="project" value="InterPro"/>
</dbReference>
<proteinExistence type="predicted"/>
<dbReference type="Pfam" id="PF13439">
    <property type="entry name" value="Glyco_transf_4"/>
    <property type="match status" value="1"/>
</dbReference>
<keyword evidence="3" id="KW-0808">Transferase</keyword>
<protein>
    <submittedName>
        <fullName evidence="3">Glycosyltransferase involved in cell wall biosynthesis</fullName>
    </submittedName>
</protein>
<evidence type="ECO:0000313" key="3">
    <source>
        <dbReference type="EMBL" id="RPF54205.1"/>
    </source>
</evidence>
<organism evidence="3 4">
    <name type="scientific">Aquisalibacillus elongatus</name>
    <dbReference type="NCBI Taxonomy" id="485577"/>
    <lineage>
        <taxon>Bacteria</taxon>
        <taxon>Bacillati</taxon>
        <taxon>Bacillota</taxon>
        <taxon>Bacilli</taxon>
        <taxon>Bacillales</taxon>
        <taxon>Bacillaceae</taxon>
        <taxon>Aquisalibacillus</taxon>
    </lineage>
</organism>
<sequence length="389" mass="44192">MHVFVIPSWYPTKENPIRGVFFKEQSHALQKEGVEVTVLHSDLFSIKKIRNKSLHKGTNKIIYNDEDGLPTYRYDSFNFLPRIPYFQLIKHSKQIRKAYDEAVKKHGKPDVIHAHSCIWGGIVASKIAEKENIPLVITEHSTAFSRGLIRKYQKPMIKSALNKAKEIIAVGPGLKKELSHYIDENKIKIIPNIVNTELFKPNTTPNKEKEYFTFFSVGLLTHKKGMDLLIIAFANAFDEKENVRLRIGGDGEELNNLKNLAKQLKVDHKISFLGRLDRNQVVDEMQNCDVFALASRHETFGVVYIEALACGKPILATKSGGPDFIVNEENGLLSNVGDINELEGHFKRMYSNYPYYSSDKIRENCINNYSGHVVAKNILAIYSSIGKVN</sequence>
<evidence type="ECO:0000259" key="1">
    <source>
        <dbReference type="Pfam" id="PF00534"/>
    </source>
</evidence>
<name>A0A3N5C798_9BACI</name>
<dbReference type="Pfam" id="PF00534">
    <property type="entry name" value="Glycos_transf_1"/>
    <property type="match status" value="1"/>
</dbReference>
<feature type="domain" description="Glycosyl transferase family 1" evidence="1">
    <location>
        <begin position="206"/>
        <end position="368"/>
    </location>
</feature>
<evidence type="ECO:0000259" key="2">
    <source>
        <dbReference type="Pfam" id="PF13439"/>
    </source>
</evidence>
<dbReference type="InterPro" id="IPR001296">
    <property type="entry name" value="Glyco_trans_1"/>
</dbReference>
<dbReference type="Gene3D" id="3.40.50.2000">
    <property type="entry name" value="Glycogen Phosphorylase B"/>
    <property type="match status" value="2"/>
</dbReference>
<dbReference type="RefSeq" id="WP_124221005.1">
    <property type="nucleotide sequence ID" value="NZ_RKRF01000008.1"/>
</dbReference>
<dbReference type="AlphaFoldDB" id="A0A3N5C798"/>
<reference evidence="3 4" key="1">
    <citation type="submission" date="2018-11" db="EMBL/GenBank/DDBJ databases">
        <title>Genomic Encyclopedia of Type Strains, Phase IV (KMG-IV): sequencing the most valuable type-strain genomes for metagenomic binning, comparative biology and taxonomic classification.</title>
        <authorList>
            <person name="Goeker M."/>
        </authorList>
    </citation>
    <scope>NUCLEOTIDE SEQUENCE [LARGE SCALE GENOMIC DNA]</scope>
    <source>
        <strain evidence="3 4">DSM 18090</strain>
    </source>
</reference>
<dbReference type="OrthoDB" id="9787617at2"/>
<dbReference type="EMBL" id="RKRF01000008">
    <property type="protein sequence ID" value="RPF54205.1"/>
    <property type="molecule type" value="Genomic_DNA"/>
</dbReference>
<dbReference type="Proteomes" id="UP000276443">
    <property type="component" value="Unassembled WGS sequence"/>
</dbReference>
<dbReference type="PANTHER" id="PTHR45947:SF3">
    <property type="entry name" value="SULFOQUINOVOSYL TRANSFERASE SQD2"/>
    <property type="match status" value="1"/>
</dbReference>
<dbReference type="InterPro" id="IPR050194">
    <property type="entry name" value="Glycosyltransferase_grp1"/>
</dbReference>
<dbReference type="PANTHER" id="PTHR45947">
    <property type="entry name" value="SULFOQUINOVOSYL TRANSFERASE SQD2"/>
    <property type="match status" value="1"/>
</dbReference>
<dbReference type="SUPFAM" id="SSF53756">
    <property type="entry name" value="UDP-Glycosyltransferase/glycogen phosphorylase"/>
    <property type="match status" value="1"/>
</dbReference>
<accession>A0A3N5C798</accession>
<feature type="domain" description="Glycosyltransferase subfamily 4-like N-terminal" evidence="2">
    <location>
        <begin position="21"/>
        <end position="197"/>
    </location>
</feature>
<keyword evidence="4" id="KW-1185">Reference proteome</keyword>
<comment type="caution">
    <text evidence="3">The sequence shown here is derived from an EMBL/GenBank/DDBJ whole genome shotgun (WGS) entry which is preliminary data.</text>
</comment>
<dbReference type="InterPro" id="IPR028098">
    <property type="entry name" value="Glyco_trans_4-like_N"/>
</dbReference>
<gene>
    <name evidence="3" type="ORF">EDC24_1398</name>
</gene>
<evidence type="ECO:0000313" key="4">
    <source>
        <dbReference type="Proteomes" id="UP000276443"/>
    </source>
</evidence>